<evidence type="ECO:0000256" key="1">
    <source>
        <dbReference type="ARBA" id="ARBA00022990"/>
    </source>
</evidence>
<dbReference type="Proteomes" id="UP000504606">
    <property type="component" value="Unplaced"/>
</dbReference>
<organism evidence="5 6">
    <name type="scientific">Frankliniella occidentalis</name>
    <name type="common">Western flower thrips</name>
    <name type="synonym">Euthrips occidentalis</name>
    <dbReference type="NCBI Taxonomy" id="133901"/>
    <lineage>
        <taxon>Eukaryota</taxon>
        <taxon>Metazoa</taxon>
        <taxon>Ecdysozoa</taxon>
        <taxon>Arthropoda</taxon>
        <taxon>Hexapoda</taxon>
        <taxon>Insecta</taxon>
        <taxon>Pterygota</taxon>
        <taxon>Neoptera</taxon>
        <taxon>Paraneoptera</taxon>
        <taxon>Thysanoptera</taxon>
        <taxon>Terebrantia</taxon>
        <taxon>Thripoidea</taxon>
        <taxon>Thripidae</taxon>
        <taxon>Frankliniella</taxon>
    </lineage>
</organism>
<feature type="domain" description="GOLD" evidence="3">
    <location>
        <begin position="324"/>
        <end position="481"/>
    </location>
</feature>
<feature type="domain" description="ACB" evidence="4">
    <location>
        <begin position="48"/>
        <end position="139"/>
    </location>
</feature>
<dbReference type="InterPro" id="IPR000582">
    <property type="entry name" value="Acyl-CoA-binding_protein"/>
</dbReference>
<dbReference type="AlphaFoldDB" id="A0A6J1TL39"/>
<dbReference type="GO" id="GO:0000139">
    <property type="term" value="C:Golgi membrane"/>
    <property type="evidence" value="ECO:0007669"/>
    <property type="project" value="TreeGrafter"/>
</dbReference>
<evidence type="ECO:0000259" key="4">
    <source>
        <dbReference type="PROSITE" id="PS51228"/>
    </source>
</evidence>
<dbReference type="Pfam" id="PF13897">
    <property type="entry name" value="GOLD_2"/>
    <property type="match status" value="1"/>
</dbReference>
<dbReference type="Pfam" id="PF00887">
    <property type="entry name" value="ACBP"/>
    <property type="match status" value="1"/>
</dbReference>
<dbReference type="PROSITE" id="PS51228">
    <property type="entry name" value="ACB_2"/>
    <property type="match status" value="1"/>
</dbReference>
<dbReference type="InterPro" id="IPR009038">
    <property type="entry name" value="GOLD_dom"/>
</dbReference>
<accession>A0A6J1TL39</accession>
<dbReference type="InterPro" id="IPR035984">
    <property type="entry name" value="Acyl-CoA-binding_sf"/>
</dbReference>
<dbReference type="PANTHER" id="PTHR22973">
    <property type="entry name" value="LD35087P"/>
    <property type="match status" value="1"/>
</dbReference>
<keyword evidence="1" id="KW-0007">Acetylation</keyword>
<dbReference type="InterPro" id="IPR014352">
    <property type="entry name" value="FERM/acyl-CoA-bd_prot_sf"/>
</dbReference>
<sequence length="483" mass="55469">MATTDQSSESQLEDFSGLSINEGTPGSEFEGKDMNEINDVHEKWGLRLSDVYRLAVQFYREKEGKAVHFSYQDKLKLVAYTQQVVRGKFNEEKLPPLGVLDVPGRDRRLAWQALGDMGQEEAMKSFVDLLDSLCHLFKPFIEAHKRDGEERERLAQEQEEREKKLEEEQRLQAEQERLKEEEALQQEAQRRKIQEALNQQTFAQFKSYAEQQFPGNPEQQGVLIRQLQEQHYHQYMQQLLHQQSSGTGANDKEDECPVPNLAHENLTYYTNGSKALTMATSTGTIISNGNIEEGVSEGDDENLLDFPEISPASMWTHKELKDFKESIRKEASEAVIKVGHGETVTLRVPTHEKGSSLYWEFATDNYDIGFGVYFEWTKPTTSAVTLHVSESEDEDEDDDDDDEEIVYPEGSDIEAGAEKAQKSSALNRPLVSVIVPVYRRDCQEEVYAGLHQYPGEGVYLLKFDNSYSLWRSKTLYYRVYYHP</sequence>
<keyword evidence="5" id="KW-1185">Reference proteome</keyword>
<feature type="region of interest" description="Disordered" evidence="2">
    <location>
        <begin position="148"/>
        <end position="183"/>
    </location>
</feature>
<evidence type="ECO:0000313" key="5">
    <source>
        <dbReference type="Proteomes" id="UP000504606"/>
    </source>
</evidence>
<protein>
    <submittedName>
        <fullName evidence="6">Golgi resident protein GCP60 isoform X1</fullName>
    </submittedName>
</protein>
<dbReference type="PROSITE" id="PS50866">
    <property type="entry name" value="GOLD"/>
    <property type="match status" value="1"/>
</dbReference>
<name>A0A6J1TL39_FRAOC</name>
<reference evidence="6" key="1">
    <citation type="submission" date="2025-08" db="UniProtKB">
        <authorList>
            <consortium name="RefSeq"/>
        </authorList>
    </citation>
    <scope>IDENTIFICATION</scope>
    <source>
        <tissue evidence="6">Whole organism</tissue>
    </source>
</reference>
<dbReference type="SUPFAM" id="SSF101576">
    <property type="entry name" value="Supernatant protein factor (SPF), C-terminal domain"/>
    <property type="match status" value="1"/>
</dbReference>
<dbReference type="PANTHER" id="PTHR22973:SF12">
    <property type="entry name" value="LD35087P"/>
    <property type="match status" value="1"/>
</dbReference>
<dbReference type="Gene3D" id="2.60.120.680">
    <property type="entry name" value="GOLD domain"/>
    <property type="match status" value="1"/>
</dbReference>
<dbReference type="KEGG" id="foc:113218185"/>
<dbReference type="OrthoDB" id="5839451at2759"/>
<dbReference type="InterPro" id="IPR036598">
    <property type="entry name" value="GOLD_dom_sf"/>
</dbReference>
<evidence type="ECO:0000259" key="3">
    <source>
        <dbReference type="PROSITE" id="PS50866"/>
    </source>
</evidence>
<gene>
    <name evidence="6" type="primary">LOC113218185</name>
</gene>
<evidence type="ECO:0000313" key="6">
    <source>
        <dbReference type="RefSeq" id="XP_026294214.1"/>
    </source>
</evidence>
<dbReference type="GO" id="GO:0000062">
    <property type="term" value="F:fatty-acyl-CoA binding"/>
    <property type="evidence" value="ECO:0007669"/>
    <property type="project" value="InterPro"/>
</dbReference>
<dbReference type="GeneID" id="113218185"/>
<dbReference type="Gene3D" id="1.20.80.10">
    <property type="match status" value="1"/>
</dbReference>
<feature type="compositionally biased region" description="Polar residues" evidence="2">
    <location>
        <begin position="1"/>
        <end position="10"/>
    </location>
</feature>
<dbReference type="InterPro" id="IPR052269">
    <property type="entry name" value="Golgi-PI4KB_interaction"/>
</dbReference>
<evidence type="ECO:0000256" key="2">
    <source>
        <dbReference type="SAM" id="MobiDB-lite"/>
    </source>
</evidence>
<dbReference type="FunFam" id="1.20.80.10:FF:000017">
    <property type="entry name" value="Golgi resident protein GCP60"/>
    <property type="match status" value="1"/>
</dbReference>
<dbReference type="RefSeq" id="XP_026294214.1">
    <property type="nucleotide sequence ID" value="XM_026438429.2"/>
</dbReference>
<proteinExistence type="predicted"/>
<dbReference type="SUPFAM" id="SSF47027">
    <property type="entry name" value="Acyl-CoA binding protein"/>
    <property type="match status" value="1"/>
</dbReference>
<feature type="region of interest" description="Disordered" evidence="2">
    <location>
        <begin position="1"/>
        <end position="32"/>
    </location>
</feature>